<dbReference type="GO" id="GO:0005739">
    <property type="term" value="C:mitochondrion"/>
    <property type="evidence" value="ECO:0007669"/>
    <property type="project" value="TreeGrafter"/>
</dbReference>
<protein>
    <submittedName>
        <fullName evidence="2">BgTH12-00119</fullName>
    </submittedName>
</protein>
<reference evidence="2" key="1">
    <citation type="submission" date="2020-10" db="EMBL/GenBank/DDBJ databases">
        <authorList>
            <person name="Muller C M."/>
        </authorList>
    </citation>
    <scope>NUCLEOTIDE SEQUENCE</scope>
    <source>
        <strain evidence="2">THUN-12</strain>
    </source>
</reference>
<gene>
    <name evidence="2" type="ORF">BGTH12_LOCUS5969</name>
</gene>
<dbReference type="InterPro" id="IPR006195">
    <property type="entry name" value="aa-tRNA-synth_II"/>
</dbReference>
<dbReference type="Pfam" id="PF03129">
    <property type="entry name" value="HGTP_anticodon"/>
    <property type="match status" value="1"/>
</dbReference>
<dbReference type="EMBL" id="CAJHIT010000009">
    <property type="protein sequence ID" value="CAD6504611.1"/>
    <property type="molecule type" value="Genomic_DNA"/>
</dbReference>
<comment type="caution">
    <text evidence="2">The sequence shown here is derived from an EMBL/GenBank/DDBJ whole genome shotgun (WGS) entry which is preliminary data.</text>
</comment>
<dbReference type="PANTHER" id="PTHR42753:SF2">
    <property type="entry name" value="PROLINE--TRNA LIGASE"/>
    <property type="match status" value="1"/>
</dbReference>
<dbReference type="AlphaFoldDB" id="A0A9W4DQL5"/>
<organism evidence="2 3">
    <name type="scientific">Blumeria graminis f. sp. triticale</name>
    <dbReference type="NCBI Taxonomy" id="1689686"/>
    <lineage>
        <taxon>Eukaryota</taxon>
        <taxon>Fungi</taxon>
        <taxon>Dikarya</taxon>
        <taxon>Ascomycota</taxon>
        <taxon>Pezizomycotina</taxon>
        <taxon>Leotiomycetes</taxon>
        <taxon>Erysiphales</taxon>
        <taxon>Erysiphaceae</taxon>
        <taxon>Blumeria</taxon>
    </lineage>
</organism>
<dbReference type="GO" id="GO:0005524">
    <property type="term" value="F:ATP binding"/>
    <property type="evidence" value="ECO:0007669"/>
    <property type="project" value="InterPro"/>
</dbReference>
<evidence type="ECO:0000313" key="2">
    <source>
        <dbReference type="EMBL" id="CAD6504611.1"/>
    </source>
</evidence>
<dbReference type="Pfam" id="PF00587">
    <property type="entry name" value="tRNA-synt_2b"/>
    <property type="match status" value="1"/>
</dbReference>
<dbReference type="InterPro" id="IPR050062">
    <property type="entry name" value="Pro-tRNA_synthetase"/>
</dbReference>
<evidence type="ECO:0000259" key="1">
    <source>
        <dbReference type="PROSITE" id="PS50862"/>
    </source>
</evidence>
<name>A0A9W4DQL5_BLUGR</name>
<dbReference type="PROSITE" id="PS50862">
    <property type="entry name" value="AA_TRNA_LIGASE_II"/>
    <property type="match status" value="1"/>
</dbReference>
<dbReference type="InterPro" id="IPR002314">
    <property type="entry name" value="aa-tRNA-synt_IIb"/>
</dbReference>
<dbReference type="PANTHER" id="PTHR42753">
    <property type="entry name" value="MITOCHONDRIAL RIBOSOME PROTEIN L39/PROLYL-TRNA LIGASE FAMILY MEMBER"/>
    <property type="match status" value="1"/>
</dbReference>
<feature type="domain" description="Aminoacyl-transfer RNA synthetases class-II family profile" evidence="1">
    <location>
        <begin position="88"/>
        <end position="541"/>
    </location>
</feature>
<dbReference type="InterPro" id="IPR004154">
    <property type="entry name" value="Anticodon-bd"/>
</dbReference>
<sequence length="643" mass="72905">MIYSIHGSQMRRTSSCGKVFCHPRIQLRKNYQQAPYKSLIDNRARLSKIWIPTGGIAATQDEDSHAKLIRAGILRQAHSGIFHMLPLGRRVQQKLEALIDRHMFRLGASRLSLSSISSEDLWSRSGRLNKAGSELFRFEDRKSAKYLLSPTHEEEITSLVSSTVKSFKDFPIRLYQITRKYRDELRPRSGLLRSREFTMKDLYTFDFSPSLALLTYHKVRETYIDIFNELKIPYLQAEADSGDIGGSLSHEFHFPTSTGEDHVFTCSQCDYVANEDLAETIIPERTKSDVYISNLSHPISNTQLWRGFSRDKSTLINVWYQEPGPSLTAQGSSRISFGSLKAIYPEFDTTIDDASVLLSRNQVSKSLVQEKKIQPNIQKIINFIDCRVNTPTLEAVVNNDPRLPIIPPSLGDPNARLQIESRHKDPSTGKAYNLLRLQDEDLCPRCNGGHLKLHKAIELGHTFFLGTRYSEPLMATLNVPVEVLERENMTLRCLSDKQTKSTEKVFMQMGCYGIGMSRLIGAVADTLADKKGLNWPRVMAPYEVVIISCKGLEVGAEEVYDKLSEAAILKPSQAFDLVLDDRKQSFSWKMQDADLVGYPVIVVIGRKWGSDKVCEIQCRRLNVRSEVCIEDLNDTVNSILMQL</sequence>
<dbReference type="Proteomes" id="UP000683417">
    <property type="component" value="Unassembled WGS sequence"/>
</dbReference>
<evidence type="ECO:0000313" key="3">
    <source>
        <dbReference type="Proteomes" id="UP000683417"/>
    </source>
</evidence>
<dbReference type="GO" id="GO:0004827">
    <property type="term" value="F:proline-tRNA ligase activity"/>
    <property type="evidence" value="ECO:0007669"/>
    <property type="project" value="TreeGrafter"/>
</dbReference>
<accession>A0A9W4DQL5</accession>
<dbReference type="GO" id="GO:0006433">
    <property type="term" value="P:prolyl-tRNA aminoacylation"/>
    <property type="evidence" value="ECO:0007669"/>
    <property type="project" value="TreeGrafter"/>
</dbReference>
<proteinExistence type="predicted"/>